<dbReference type="EMBL" id="QUSZ01005948">
    <property type="protein sequence ID" value="RHY07512.1"/>
    <property type="molecule type" value="Genomic_DNA"/>
</dbReference>
<dbReference type="Gene3D" id="3.40.630.30">
    <property type="match status" value="1"/>
</dbReference>
<evidence type="ECO:0000313" key="8">
    <source>
        <dbReference type="Proteomes" id="UP000265427"/>
    </source>
</evidence>
<dbReference type="Proteomes" id="UP000265427">
    <property type="component" value="Unassembled WGS sequence"/>
</dbReference>
<dbReference type="Proteomes" id="UP000285430">
    <property type="component" value="Unassembled WGS sequence"/>
</dbReference>
<dbReference type="Pfam" id="PF00583">
    <property type="entry name" value="Acetyltransf_1"/>
    <property type="match status" value="1"/>
</dbReference>
<evidence type="ECO:0000313" key="6">
    <source>
        <dbReference type="EMBL" id="RHY88602.1"/>
    </source>
</evidence>
<accession>A0A397AIG5</accession>
<keyword evidence="1" id="KW-0808">Transferase</keyword>
<dbReference type="EMBL" id="QUTH01002828">
    <property type="protein sequence ID" value="RHZ23581.1"/>
    <property type="molecule type" value="Genomic_DNA"/>
</dbReference>
<dbReference type="SUPFAM" id="SSF55729">
    <property type="entry name" value="Acyl-CoA N-acyltransferases (Nat)"/>
    <property type="match status" value="1"/>
</dbReference>
<gene>
    <name evidence="4" type="ORF">AaE_011553</name>
    <name evidence="6" type="ORF">DYB35_008721</name>
    <name evidence="5" type="ORF">DYB36_005263</name>
    <name evidence="7" type="ORF">DYB37_009946</name>
</gene>
<evidence type="ECO:0000313" key="7">
    <source>
        <dbReference type="EMBL" id="RHZ23581.1"/>
    </source>
</evidence>
<name>A0A397AIG5_APHAT</name>
<reference evidence="8 9" key="1">
    <citation type="submission" date="2018-08" db="EMBL/GenBank/DDBJ databases">
        <title>Aphanomyces genome sequencing and annotation.</title>
        <authorList>
            <person name="Minardi D."/>
            <person name="Oidtmann B."/>
            <person name="Van Der Giezen M."/>
            <person name="Studholme D.J."/>
        </authorList>
    </citation>
    <scope>NUCLEOTIDE SEQUENCE [LARGE SCALE GENOMIC DNA]</scope>
    <source>
        <strain evidence="7 9">Da</strain>
        <strain evidence="5 8">Kv</strain>
        <strain evidence="6 10">Sv</strain>
    </source>
</reference>
<evidence type="ECO:0000256" key="1">
    <source>
        <dbReference type="ARBA" id="ARBA00022679"/>
    </source>
</evidence>
<evidence type="ECO:0000256" key="2">
    <source>
        <dbReference type="ARBA" id="ARBA00023315"/>
    </source>
</evidence>
<dbReference type="CDD" id="cd04301">
    <property type="entry name" value="NAT_SF"/>
    <property type="match status" value="1"/>
</dbReference>
<dbReference type="AlphaFoldDB" id="A0A397AIG5"/>
<organism evidence="5 8">
    <name type="scientific">Aphanomyces astaci</name>
    <name type="common">Crayfish plague agent</name>
    <dbReference type="NCBI Taxonomy" id="112090"/>
    <lineage>
        <taxon>Eukaryota</taxon>
        <taxon>Sar</taxon>
        <taxon>Stramenopiles</taxon>
        <taxon>Oomycota</taxon>
        <taxon>Saprolegniomycetes</taxon>
        <taxon>Saprolegniales</taxon>
        <taxon>Verrucalvaceae</taxon>
        <taxon>Aphanomyces</taxon>
    </lineage>
</organism>
<evidence type="ECO:0000259" key="3">
    <source>
        <dbReference type="PROSITE" id="PS51186"/>
    </source>
</evidence>
<evidence type="ECO:0000313" key="4">
    <source>
        <dbReference type="EMBL" id="KAF0714520.1"/>
    </source>
</evidence>
<dbReference type="Proteomes" id="UP000285712">
    <property type="component" value="Unassembled WGS sequence"/>
</dbReference>
<evidence type="ECO:0000313" key="9">
    <source>
        <dbReference type="Proteomes" id="UP000285430"/>
    </source>
</evidence>
<dbReference type="InterPro" id="IPR016181">
    <property type="entry name" value="Acyl_CoA_acyltransferase"/>
</dbReference>
<dbReference type="GO" id="GO:0016747">
    <property type="term" value="F:acyltransferase activity, transferring groups other than amino-acyl groups"/>
    <property type="evidence" value="ECO:0007669"/>
    <property type="project" value="InterPro"/>
</dbReference>
<feature type="domain" description="N-acetyltransferase" evidence="3">
    <location>
        <begin position="1"/>
        <end position="150"/>
    </location>
</feature>
<proteinExistence type="predicted"/>
<dbReference type="EMBL" id="QUTG01004300">
    <property type="protein sequence ID" value="RHY88602.1"/>
    <property type="molecule type" value="Genomic_DNA"/>
</dbReference>
<dbReference type="InterPro" id="IPR051556">
    <property type="entry name" value="N-term/lysine_N-AcTrnsfr"/>
</dbReference>
<dbReference type="Proteomes" id="UP000469452">
    <property type="component" value="Unassembled WGS sequence"/>
</dbReference>
<comment type="caution">
    <text evidence="5">The sequence shown here is derived from an EMBL/GenBank/DDBJ whole genome shotgun (WGS) entry which is preliminary data.</text>
</comment>
<dbReference type="PANTHER" id="PTHR42919">
    <property type="entry name" value="N-ALPHA-ACETYLTRANSFERASE"/>
    <property type="match status" value="1"/>
</dbReference>
<reference evidence="4 11" key="2">
    <citation type="submission" date="2019-06" db="EMBL/GenBank/DDBJ databases">
        <title>Genomics analysis of Aphanomyces spp. identifies a new class of oomycete effector associated with host adaptation.</title>
        <authorList>
            <person name="Gaulin E."/>
        </authorList>
    </citation>
    <scope>NUCLEOTIDE SEQUENCE [LARGE SCALE GENOMIC DNA]</scope>
    <source>
        <strain evidence="4 11">E</strain>
    </source>
</reference>
<evidence type="ECO:0000313" key="11">
    <source>
        <dbReference type="Proteomes" id="UP000469452"/>
    </source>
</evidence>
<sequence>MEIVELDATSIASVRRLNLAALPIPVQDHIYREALTPPILSWVALRDGKVLGAALVHDDDGGQAGGLCLRTIAVDIRARGQGIGRLLLEKVVEHASSMMPKKKLYLHVQVDNDDAIRLYQRLGFSVEQRVANYYRRVACVDCFVMALVFPVLRTPTTPPS</sequence>
<evidence type="ECO:0000313" key="5">
    <source>
        <dbReference type="EMBL" id="RHY07512.1"/>
    </source>
</evidence>
<dbReference type="PANTHER" id="PTHR42919:SF8">
    <property type="entry name" value="N-ALPHA-ACETYLTRANSFERASE 50"/>
    <property type="match status" value="1"/>
</dbReference>
<dbReference type="EMBL" id="VJMI01017239">
    <property type="protein sequence ID" value="KAF0714520.1"/>
    <property type="molecule type" value="Genomic_DNA"/>
</dbReference>
<dbReference type="InterPro" id="IPR000182">
    <property type="entry name" value="GNAT_dom"/>
</dbReference>
<protein>
    <recommendedName>
        <fullName evidence="3">N-acetyltransferase domain-containing protein</fullName>
    </recommendedName>
</protein>
<evidence type="ECO:0000313" key="10">
    <source>
        <dbReference type="Proteomes" id="UP000285712"/>
    </source>
</evidence>
<dbReference type="PROSITE" id="PS51186">
    <property type="entry name" value="GNAT"/>
    <property type="match status" value="1"/>
</dbReference>
<keyword evidence="2" id="KW-0012">Acyltransferase</keyword>
<dbReference type="VEuPathDB" id="FungiDB:H257_04409"/>